<accession>A0A3M7P4C8</accession>
<dbReference type="Proteomes" id="UP000276133">
    <property type="component" value="Unassembled WGS sequence"/>
</dbReference>
<dbReference type="AlphaFoldDB" id="A0A3M7P4C8"/>
<protein>
    <submittedName>
        <fullName evidence="1">Uncharacterized protein</fullName>
    </submittedName>
</protein>
<feature type="non-terminal residue" evidence="1">
    <location>
        <position position="1"/>
    </location>
</feature>
<organism evidence="1 2">
    <name type="scientific">Brachionus plicatilis</name>
    <name type="common">Marine rotifer</name>
    <name type="synonym">Brachionus muelleri</name>
    <dbReference type="NCBI Taxonomy" id="10195"/>
    <lineage>
        <taxon>Eukaryota</taxon>
        <taxon>Metazoa</taxon>
        <taxon>Spiralia</taxon>
        <taxon>Gnathifera</taxon>
        <taxon>Rotifera</taxon>
        <taxon>Eurotatoria</taxon>
        <taxon>Monogononta</taxon>
        <taxon>Pseudotrocha</taxon>
        <taxon>Ploima</taxon>
        <taxon>Brachionidae</taxon>
        <taxon>Brachionus</taxon>
    </lineage>
</organism>
<name>A0A3M7P4C8_BRAPC</name>
<proteinExistence type="predicted"/>
<dbReference type="EMBL" id="REGN01013436">
    <property type="protein sequence ID" value="RMZ93928.1"/>
    <property type="molecule type" value="Genomic_DNA"/>
</dbReference>
<reference evidence="1 2" key="1">
    <citation type="journal article" date="2018" name="Sci. Rep.">
        <title>Genomic signatures of local adaptation to the degree of environmental predictability in rotifers.</title>
        <authorList>
            <person name="Franch-Gras L."/>
            <person name="Hahn C."/>
            <person name="Garcia-Roger E.M."/>
            <person name="Carmona M.J."/>
            <person name="Serra M."/>
            <person name="Gomez A."/>
        </authorList>
    </citation>
    <scope>NUCLEOTIDE SEQUENCE [LARGE SCALE GENOMIC DNA]</scope>
    <source>
        <strain evidence="1">HYR1</strain>
    </source>
</reference>
<evidence type="ECO:0000313" key="2">
    <source>
        <dbReference type="Proteomes" id="UP000276133"/>
    </source>
</evidence>
<evidence type="ECO:0000313" key="1">
    <source>
        <dbReference type="EMBL" id="RMZ93928.1"/>
    </source>
</evidence>
<keyword evidence="2" id="KW-1185">Reference proteome</keyword>
<sequence length="96" mass="11498">FANFYINTRVTKIRVLYFKDMSLNSDDYINSKLCWIEKPIFTISFSFSLSKSIPKSPDLSKFRERNPKRFFMNKIFYPERLVNVPIMNNISKLNTE</sequence>
<gene>
    <name evidence="1" type="ORF">BpHYR1_019098</name>
</gene>
<comment type="caution">
    <text evidence="1">The sequence shown here is derived from an EMBL/GenBank/DDBJ whole genome shotgun (WGS) entry which is preliminary data.</text>
</comment>